<protein>
    <submittedName>
        <fullName evidence="1 2">Uncharacterized protein</fullName>
    </submittedName>
</protein>
<name>A0A072UW42_MEDTR</name>
<dbReference type="EnsemblPlants" id="KEH33646">
    <property type="protein sequence ID" value="KEH33646"/>
    <property type="gene ID" value="MTR_3g449840"/>
</dbReference>
<evidence type="ECO:0000313" key="1">
    <source>
        <dbReference type="EMBL" id="KEH33646.1"/>
    </source>
</evidence>
<dbReference type="EMBL" id="CM001219">
    <property type="protein sequence ID" value="KEH33646.1"/>
    <property type="molecule type" value="Genomic_DNA"/>
</dbReference>
<dbReference type="HOGENOM" id="CLU_2779639_0_0_1"/>
<proteinExistence type="predicted"/>
<keyword evidence="3" id="KW-1185">Reference proteome</keyword>
<reference evidence="1 3" key="2">
    <citation type="journal article" date="2014" name="BMC Genomics">
        <title>An improved genome release (version Mt4.0) for the model legume Medicago truncatula.</title>
        <authorList>
            <person name="Tang H."/>
            <person name="Krishnakumar V."/>
            <person name="Bidwell S."/>
            <person name="Rosen B."/>
            <person name="Chan A."/>
            <person name="Zhou S."/>
            <person name="Gentzbittel L."/>
            <person name="Childs K.L."/>
            <person name="Yandell M."/>
            <person name="Gundlach H."/>
            <person name="Mayer K.F."/>
            <person name="Schwartz D.C."/>
            <person name="Town C.D."/>
        </authorList>
    </citation>
    <scope>GENOME REANNOTATION</scope>
    <source>
        <strain evidence="1">A17</strain>
        <strain evidence="2 3">cv. Jemalong A17</strain>
    </source>
</reference>
<evidence type="ECO:0000313" key="3">
    <source>
        <dbReference type="Proteomes" id="UP000002051"/>
    </source>
</evidence>
<accession>A0A072UW42</accession>
<dbReference type="Proteomes" id="UP000002051">
    <property type="component" value="Chromosome 3"/>
</dbReference>
<organism evidence="1 3">
    <name type="scientific">Medicago truncatula</name>
    <name type="common">Barrel medic</name>
    <name type="synonym">Medicago tribuloides</name>
    <dbReference type="NCBI Taxonomy" id="3880"/>
    <lineage>
        <taxon>Eukaryota</taxon>
        <taxon>Viridiplantae</taxon>
        <taxon>Streptophyta</taxon>
        <taxon>Embryophyta</taxon>
        <taxon>Tracheophyta</taxon>
        <taxon>Spermatophyta</taxon>
        <taxon>Magnoliopsida</taxon>
        <taxon>eudicotyledons</taxon>
        <taxon>Gunneridae</taxon>
        <taxon>Pentapetalae</taxon>
        <taxon>rosids</taxon>
        <taxon>fabids</taxon>
        <taxon>Fabales</taxon>
        <taxon>Fabaceae</taxon>
        <taxon>Papilionoideae</taxon>
        <taxon>50 kb inversion clade</taxon>
        <taxon>NPAAA clade</taxon>
        <taxon>Hologalegina</taxon>
        <taxon>IRL clade</taxon>
        <taxon>Trifolieae</taxon>
        <taxon>Medicago</taxon>
    </lineage>
</organism>
<reference evidence="1 3" key="1">
    <citation type="journal article" date="2011" name="Nature">
        <title>The Medicago genome provides insight into the evolution of rhizobial symbioses.</title>
        <authorList>
            <person name="Young N.D."/>
            <person name="Debelle F."/>
            <person name="Oldroyd G.E."/>
            <person name="Geurts R."/>
            <person name="Cannon S.B."/>
            <person name="Udvardi M.K."/>
            <person name="Benedito V.A."/>
            <person name="Mayer K.F."/>
            <person name="Gouzy J."/>
            <person name="Schoof H."/>
            <person name="Van de Peer Y."/>
            <person name="Proost S."/>
            <person name="Cook D.R."/>
            <person name="Meyers B.C."/>
            <person name="Spannagl M."/>
            <person name="Cheung F."/>
            <person name="De Mita S."/>
            <person name="Krishnakumar V."/>
            <person name="Gundlach H."/>
            <person name="Zhou S."/>
            <person name="Mudge J."/>
            <person name="Bharti A.K."/>
            <person name="Murray J.D."/>
            <person name="Naoumkina M.A."/>
            <person name="Rosen B."/>
            <person name="Silverstein K.A."/>
            <person name="Tang H."/>
            <person name="Rombauts S."/>
            <person name="Zhao P.X."/>
            <person name="Zhou P."/>
            <person name="Barbe V."/>
            <person name="Bardou P."/>
            <person name="Bechner M."/>
            <person name="Bellec A."/>
            <person name="Berger A."/>
            <person name="Berges H."/>
            <person name="Bidwell S."/>
            <person name="Bisseling T."/>
            <person name="Choisne N."/>
            <person name="Couloux A."/>
            <person name="Denny R."/>
            <person name="Deshpande S."/>
            <person name="Dai X."/>
            <person name="Doyle J.J."/>
            <person name="Dudez A.M."/>
            <person name="Farmer A.D."/>
            <person name="Fouteau S."/>
            <person name="Franken C."/>
            <person name="Gibelin C."/>
            <person name="Gish J."/>
            <person name="Goldstein S."/>
            <person name="Gonzalez A.J."/>
            <person name="Green P.J."/>
            <person name="Hallab A."/>
            <person name="Hartog M."/>
            <person name="Hua A."/>
            <person name="Humphray S.J."/>
            <person name="Jeong D.H."/>
            <person name="Jing Y."/>
            <person name="Jocker A."/>
            <person name="Kenton S.M."/>
            <person name="Kim D.J."/>
            <person name="Klee K."/>
            <person name="Lai H."/>
            <person name="Lang C."/>
            <person name="Lin S."/>
            <person name="Macmil S.L."/>
            <person name="Magdelenat G."/>
            <person name="Matthews L."/>
            <person name="McCorrison J."/>
            <person name="Monaghan E.L."/>
            <person name="Mun J.H."/>
            <person name="Najar F.Z."/>
            <person name="Nicholson C."/>
            <person name="Noirot C."/>
            <person name="O'Bleness M."/>
            <person name="Paule C.R."/>
            <person name="Poulain J."/>
            <person name="Prion F."/>
            <person name="Qin B."/>
            <person name="Qu C."/>
            <person name="Retzel E.F."/>
            <person name="Riddle C."/>
            <person name="Sallet E."/>
            <person name="Samain S."/>
            <person name="Samson N."/>
            <person name="Sanders I."/>
            <person name="Saurat O."/>
            <person name="Scarpelli C."/>
            <person name="Schiex T."/>
            <person name="Segurens B."/>
            <person name="Severin A.J."/>
            <person name="Sherrier D.J."/>
            <person name="Shi R."/>
            <person name="Sims S."/>
            <person name="Singer S.R."/>
            <person name="Sinharoy S."/>
            <person name="Sterck L."/>
            <person name="Viollet A."/>
            <person name="Wang B.B."/>
            <person name="Wang K."/>
            <person name="Wang M."/>
            <person name="Wang X."/>
            <person name="Warfsmann J."/>
            <person name="Weissenbach J."/>
            <person name="White D.D."/>
            <person name="White J.D."/>
            <person name="Wiley G.B."/>
            <person name="Wincker P."/>
            <person name="Xing Y."/>
            <person name="Yang L."/>
            <person name="Yao Z."/>
            <person name="Ying F."/>
            <person name="Zhai J."/>
            <person name="Zhou L."/>
            <person name="Zuber A."/>
            <person name="Denarie J."/>
            <person name="Dixon R.A."/>
            <person name="May G.D."/>
            <person name="Schwartz D.C."/>
            <person name="Rogers J."/>
            <person name="Quetier F."/>
            <person name="Town C.D."/>
            <person name="Roe B.A."/>
        </authorList>
    </citation>
    <scope>NUCLEOTIDE SEQUENCE [LARGE SCALE GENOMIC DNA]</scope>
    <source>
        <strain evidence="1">A17</strain>
        <strain evidence="2 3">cv. Jemalong A17</strain>
    </source>
</reference>
<dbReference type="AlphaFoldDB" id="A0A072UW42"/>
<gene>
    <name evidence="1" type="ordered locus">MTR_3g449840</name>
</gene>
<sequence>MVVLTCTKSGLPLFVLSNDWVETGFRIQNEADDDDDDDDDGGYIDGLGDAVEKGLVKAVCVSNYSGNSQ</sequence>
<evidence type="ECO:0000313" key="2">
    <source>
        <dbReference type="EnsemblPlants" id="KEH33646"/>
    </source>
</evidence>
<reference evidence="2" key="3">
    <citation type="submission" date="2015-04" db="UniProtKB">
        <authorList>
            <consortium name="EnsemblPlants"/>
        </authorList>
    </citation>
    <scope>IDENTIFICATION</scope>
    <source>
        <strain evidence="2">cv. Jemalong A17</strain>
    </source>
</reference>